<accession>A0A812INX3</accession>
<evidence type="ECO:0000256" key="3">
    <source>
        <dbReference type="ARBA" id="ARBA00023098"/>
    </source>
</evidence>
<dbReference type="Gene3D" id="3.40.1090.10">
    <property type="entry name" value="Cytosolic phospholipase A2 catalytic domain"/>
    <property type="match status" value="2"/>
</dbReference>
<dbReference type="GO" id="GO:0004806">
    <property type="term" value="F:triacylglycerol lipase activity"/>
    <property type="evidence" value="ECO:0007669"/>
    <property type="project" value="InterPro"/>
</dbReference>
<organism evidence="7 8">
    <name type="scientific">Symbiodinium necroappetens</name>
    <dbReference type="NCBI Taxonomy" id="1628268"/>
    <lineage>
        <taxon>Eukaryota</taxon>
        <taxon>Sar</taxon>
        <taxon>Alveolata</taxon>
        <taxon>Dinophyceae</taxon>
        <taxon>Suessiales</taxon>
        <taxon>Symbiodiniaceae</taxon>
        <taxon>Symbiodinium</taxon>
    </lineage>
</organism>
<dbReference type="InterPro" id="IPR016035">
    <property type="entry name" value="Acyl_Trfase/lysoPLipase"/>
</dbReference>
<dbReference type="CDD" id="cd07206">
    <property type="entry name" value="Pat_TGL3-4-5_SDP1"/>
    <property type="match status" value="1"/>
</dbReference>
<evidence type="ECO:0000256" key="2">
    <source>
        <dbReference type="ARBA" id="ARBA00022963"/>
    </source>
</evidence>
<dbReference type="PANTHER" id="PTHR14226:SF10">
    <property type="entry name" value="TRIACYLGLYCEROL LIPASE 4-RELATED"/>
    <property type="match status" value="1"/>
</dbReference>
<feature type="domain" description="PNPLA" evidence="6">
    <location>
        <begin position="134"/>
        <end position="319"/>
    </location>
</feature>
<feature type="active site" description="Proton acceptor" evidence="4">
    <location>
        <position position="306"/>
    </location>
</feature>
<feature type="short sequence motif" description="DGA/G" evidence="4">
    <location>
        <begin position="306"/>
        <end position="308"/>
    </location>
</feature>
<dbReference type="SUPFAM" id="SSF52151">
    <property type="entry name" value="FabD/lysophospholipase-like"/>
    <property type="match status" value="1"/>
</dbReference>
<evidence type="ECO:0000256" key="5">
    <source>
        <dbReference type="SAM" id="MobiDB-lite"/>
    </source>
</evidence>
<dbReference type="PANTHER" id="PTHR14226">
    <property type="entry name" value="NEUROPATHY TARGET ESTERASE/SWISS CHEESE D.MELANOGASTER"/>
    <property type="match status" value="1"/>
</dbReference>
<dbReference type="Pfam" id="PF11815">
    <property type="entry name" value="DUF3336"/>
    <property type="match status" value="1"/>
</dbReference>
<proteinExistence type="predicted"/>
<gene>
    <name evidence="7" type="primary">SDP1</name>
    <name evidence="7" type="ORF">SNEC2469_LOCUS100</name>
</gene>
<keyword evidence="8" id="KW-1185">Reference proteome</keyword>
<feature type="region of interest" description="Disordered" evidence="5">
    <location>
        <begin position="467"/>
        <end position="488"/>
    </location>
</feature>
<dbReference type="PROSITE" id="PS51635">
    <property type="entry name" value="PNPLA"/>
    <property type="match status" value="1"/>
</dbReference>
<dbReference type="EMBL" id="CAJNJA010000001">
    <property type="protein sequence ID" value="CAE7149265.1"/>
    <property type="molecule type" value="Genomic_DNA"/>
</dbReference>
<dbReference type="InterPro" id="IPR021771">
    <property type="entry name" value="Triacylglycerol_lipase_N"/>
</dbReference>
<sequence length="488" mass="54944">MATAEDFETWRALAEQHDLRSGAEKWRQTERAENYDWANIKQRTQILQDLRARDDDVGLLFALNEGIHGNMGGMGKSELYERAKLGTKKLIEDYVNTISDSLRHISSVPEDQISFEEKMDFFDRASHCFGRAALMLSGAGSLGHFHTGVVKTLFQQKLLPGVISGSSAGSVVAAVLGCHSDNELDELFAGDNLLGNPQQFDETAWTMTRRQMDINDVMAMLEITIPDMTFQEAFEKTGRCLNVTIAPAEQHQTSRLMNAITSPNVFIRTAVLASCAVPGVFPPVMLMAKNVYGEPQPYLPNRRWVDGAVTDDLPAKRLARLYGVNHYIVSQANPLALAMMSADKYIYLPKGAKSVWRHAGREMLRSGEEFTRRYLRPWPEVSRAMNMFYSVAAQDYTGDINIVPSFNFVNPQKLLGHLTSQEISELVLEGERAAWNRLAQIRTCTSIGHTLDMILDHHAEHDVRKFYKTRRPKPKRMDDSLDARSSVT</sequence>
<evidence type="ECO:0000256" key="4">
    <source>
        <dbReference type="PROSITE-ProRule" id="PRU01161"/>
    </source>
</evidence>
<name>A0A812INX3_9DINO</name>
<evidence type="ECO:0000256" key="1">
    <source>
        <dbReference type="ARBA" id="ARBA00022801"/>
    </source>
</evidence>
<evidence type="ECO:0000313" key="8">
    <source>
        <dbReference type="Proteomes" id="UP000601435"/>
    </source>
</evidence>
<dbReference type="Pfam" id="PF01734">
    <property type="entry name" value="Patatin"/>
    <property type="match status" value="1"/>
</dbReference>
<keyword evidence="2 4" id="KW-0442">Lipid degradation</keyword>
<feature type="active site" description="Nucleophile" evidence="4">
    <location>
        <position position="167"/>
    </location>
</feature>
<keyword evidence="3 4" id="KW-0443">Lipid metabolism</keyword>
<dbReference type="AlphaFoldDB" id="A0A812INX3"/>
<evidence type="ECO:0000259" key="6">
    <source>
        <dbReference type="PROSITE" id="PS51635"/>
    </source>
</evidence>
<feature type="short sequence motif" description="GXGXXG" evidence="4">
    <location>
        <begin position="138"/>
        <end position="143"/>
    </location>
</feature>
<dbReference type="InterPro" id="IPR050301">
    <property type="entry name" value="NTE"/>
</dbReference>
<protein>
    <submittedName>
        <fullName evidence="7">SDP1 protein</fullName>
    </submittedName>
</protein>
<feature type="short sequence motif" description="GXSXG" evidence="4">
    <location>
        <begin position="165"/>
        <end position="169"/>
    </location>
</feature>
<keyword evidence="1 4" id="KW-0378">Hydrolase</keyword>
<dbReference type="InterPro" id="IPR002641">
    <property type="entry name" value="PNPLA_dom"/>
</dbReference>
<dbReference type="Proteomes" id="UP000601435">
    <property type="component" value="Unassembled WGS sequence"/>
</dbReference>
<comment type="caution">
    <text evidence="7">The sequence shown here is derived from an EMBL/GenBank/DDBJ whole genome shotgun (WGS) entry which is preliminary data.</text>
</comment>
<evidence type="ECO:0000313" key="7">
    <source>
        <dbReference type="EMBL" id="CAE7149265.1"/>
    </source>
</evidence>
<dbReference type="OrthoDB" id="10049244at2759"/>
<reference evidence="7" key="1">
    <citation type="submission" date="2021-02" db="EMBL/GenBank/DDBJ databases">
        <authorList>
            <person name="Dougan E. K."/>
            <person name="Rhodes N."/>
            <person name="Thang M."/>
            <person name="Chan C."/>
        </authorList>
    </citation>
    <scope>NUCLEOTIDE SEQUENCE</scope>
</reference>
<dbReference type="GO" id="GO:0016042">
    <property type="term" value="P:lipid catabolic process"/>
    <property type="evidence" value="ECO:0007669"/>
    <property type="project" value="UniProtKB-UniRule"/>
</dbReference>